<protein>
    <submittedName>
        <fullName evidence="2">Chalcone isomerase-like protein</fullName>
    </submittedName>
</protein>
<evidence type="ECO:0000313" key="3">
    <source>
        <dbReference type="Proteomes" id="UP000294593"/>
    </source>
</evidence>
<proteinExistence type="predicted"/>
<dbReference type="Pfam" id="PF16036">
    <property type="entry name" value="Chalcone_3"/>
    <property type="match status" value="1"/>
</dbReference>
<dbReference type="InterPro" id="IPR016088">
    <property type="entry name" value="Chalcone_isomerase_3-sand"/>
</dbReference>
<dbReference type="InterPro" id="IPR006311">
    <property type="entry name" value="TAT_signal"/>
</dbReference>
<sequence length="228" mass="24753">MLDPSEQDPLNVTLTPPSVSRRDLLGAAATSALLPWASSVQAAPPAVELEGVELPETTTAYGQKLVLNGAGVRKRGYFKADVTALYLPEKRTTPDAIYKLNGIRRIQLNILREFTSSTITRIFLADFKQSATEEEFKRLIGPIGQIGAAYANVKRVSKGDVVNLDWVPGVGWMATHNGKSLTGDGGNTLSINDELAFQVYLRMYIGQNAPEDLRNGLLGLTRLPRAGD</sequence>
<evidence type="ECO:0000259" key="1">
    <source>
        <dbReference type="Pfam" id="PF16036"/>
    </source>
</evidence>
<dbReference type="PROSITE" id="PS51318">
    <property type="entry name" value="TAT"/>
    <property type="match status" value="1"/>
</dbReference>
<dbReference type="Proteomes" id="UP000294593">
    <property type="component" value="Unassembled WGS sequence"/>
</dbReference>
<accession>A0A4R6RQG7</accession>
<evidence type="ECO:0000313" key="2">
    <source>
        <dbReference type="EMBL" id="TDP88505.1"/>
    </source>
</evidence>
<comment type="caution">
    <text evidence="2">The sequence shown here is derived from an EMBL/GenBank/DDBJ whole genome shotgun (WGS) entry which is preliminary data.</text>
</comment>
<dbReference type="InterPro" id="IPR036298">
    <property type="entry name" value="Chalcone_isomerase_sf"/>
</dbReference>
<keyword evidence="3" id="KW-1185">Reference proteome</keyword>
<dbReference type="AlphaFoldDB" id="A0A4R6RQG7"/>
<dbReference type="SUPFAM" id="SSF54626">
    <property type="entry name" value="Chalcone isomerase"/>
    <property type="match status" value="1"/>
</dbReference>
<dbReference type="InterPro" id="IPR016087">
    <property type="entry name" value="Chalcone_isomerase"/>
</dbReference>
<reference evidence="2 3" key="1">
    <citation type="submission" date="2019-03" db="EMBL/GenBank/DDBJ databases">
        <title>Genomic Encyclopedia of Type Strains, Phase IV (KMG-IV): sequencing the most valuable type-strain genomes for metagenomic binning, comparative biology and taxonomic classification.</title>
        <authorList>
            <person name="Goeker M."/>
        </authorList>
    </citation>
    <scope>NUCLEOTIDE SEQUENCE [LARGE SCALE GENOMIC DNA]</scope>
    <source>
        <strain evidence="2 3">DSM 11901</strain>
    </source>
</reference>
<organism evidence="2 3">
    <name type="scientific">Aquabacterium commune</name>
    <dbReference type="NCBI Taxonomy" id="70586"/>
    <lineage>
        <taxon>Bacteria</taxon>
        <taxon>Pseudomonadati</taxon>
        <taxon>Pseudomonadota</taxon>
        <taxon>Betaproteobacteria</taxon>
        <taxon>Burkholderiales</taxon>
        <taxon>Aquabacterium</taxon>
    </lineage>
</organism>
<dbReference type="EMBL" id="SNXW01000001">
    <property type="protein sequence ID" value="TDP88505.1"/>
    <property type="molecule type" value="Genomic_DNA"/>
</dbReference>
<name>A0A4R6RQG7_9BURK</name>
<gene>
    <name evidence="2" type="ORF">EV672_101657</name>
</gene>
<dbReference type="Gene3D" id="3.50.70.10">
    <property type="match status" value="1"/>
</dbReference>
<keyword evidence="2" id="KW-0413">Isomerase</keyword>
<dbReference type="RefSeq" id="WP_166643425.1">
    <property type="nucleotide sequence ID" value="NZ_SNXW01000001.1"/>
</dbReference>
<feature type="domain" description="Chalcone isomerase" evidence="1">
    <location>
        <begin position="46"/>
        <end position="219"/>
    </location>
</feature>
<dbReference type="GO" id="GO:0016872">
    <property type="term" value="F:intramolecular lyase activity"/>
    <property type="evidence" value="ECO:0007669"/>
    <property type="project" value="InterPro"/>
</dbReference>